<evidence type="ECO:0000313" key="1">
    <source>
        <dbReference type="EMBL" id="CAA6828928.1"/>
    </source>
</evidence>
<protein>
    <recommendedName>
        <fullName evidence="2">DUF4294 domain-containing protein</fullName>
    </recommendedName>
</protein>
<gene>
    <name evidence="1" type="ORF">HELGO_WM23164</name>
</gene>
<reference evidence="1" key="1">
    <citation type="submission" date="2020-01" db="EMBL/GenBank/DDBJ databases">
        <authorList>
            <person name="Meier V. D."/>
            <person name="Meier V D."/>
        </authorList>
    </citation>
    <scope>NUCLEOTIDE SEQUENCE</scope>
    <source>
        <strain evidence="1">HLG_WM_MAG_10</strain>
    </source>
</reference>
<evidence type="ECO:0008006" key="2">
    <source>
        <dbReference type="Google" id="ProtNLM"/>
    </source>
</evidence>
<accession>A0A6S6UB21</accession>
<proteinExistence type="predicted"/>
<dbReference type="Pfam" id="PF14127">
    <property type="entry name" value="DUF4294"/>
    <property type="match status" value="1"/>
</dbReference>
<dbReference type="InterPro" id="IPR025636">
    <property type="entry name" value="DUF4294"/>
</dbReference>
<dbReference type="EMBL" id="CACVAQ010000449">
    <property type="protein sequence ID" value="CAA6828928.1"/>
    <property type="molecule type" value="Genomic_DNA"/>
</dbReference>
<sequence length="213" mass="24934">MTAIKIIFTTILLYSFGGILAQGNPTNIRNGESYGTTTINGHVVKILIIDGDTLPVADMESIQVTQKRNFANRDERKRYKQWRKYAAKVYPYAAEAIRLYREVEDATKDMKKKKKRKYGRKKEKELKPQYTQELKKLTKSQGYILIKMVERELNKPFFDVVVQLEGRWKAMQWQTLGRWYGYNLKTGYDATDDLLLESILDDLNITYGVEKKK</sequence>
<name>A0A6S6UB21_9BACT</name>
<dbReference type="AlphaFoldDB" id="A0A6S6UB21"/>
<organism evidence="1">
    <name type="scientific">uncultured Aureispira sp</name>
    <dbReference type="NCBI Taxonomy" id="1331704"/>
    <lineage>
        <taxon>Bacteria</taxon>
        <taxon>Pseudomonadati</taxon>
        <taxon>Bacteroidota</taxon>
        <taxon>Saprospiria</taxon>
        <taxon>Saprospirales</taxon>
        <taxon>Saprospiraceae</taxon>
        <taxon>Aureispira</taxon>
        <taxon>environmental samples</taxon>
    </lineage>
</organism>